<organism evidence="9 10">
    <name type="scientific">Pseudonocardia aurantiaca</name>
    <dbReference type="NCBI Taxonomy" id="75290"/>
    <lineage>
        <taxon>Bacteria</taxon>
        <taxon>Bacillati</taxon>
        <taxon>Actinomycetota</taxon>
        <taxon>Actinomycetes</taxon>
        <taxon>Pseudonocardiales</taxon>
        <taxon>Pseudonocardiaceae</taxon>
        <taxon>Pseudonocardia</taxon>
    </lineage>
</organism>
<dbReference type="InterPro" id="IPR017972">
    <property type="entry name" value="Cyt_P450_CS"/>
</dbReference>
<keyword evidence="7 8" id="KW-0503">Monooxygenase</keyword>
<dbReference type="PANTHER" id="PTHR46696">
    <property type="entry name" value="P450, PUTATIVE (EUROFUNG)-RELATED"/>
    <property type="match status" value="1"/>
</dbReference>
<comment type="cofactor">
    <cofactor evidence="1">
        <name>heme</name>
        <dbReference type="ChEBI" id="CHEBI:30413"/>
    </cofactor>
</comment>
<evidence type="ECO:0000256" key="4">
    <source>
        <dbReference type="ARBA" id="ARBA00022723"/>
    </source>
</evidence>
<dbReference type="Pfam" id="PF00067">
    <property type="entry name" value="p450"/>
    <property type="match status" value="1"/>
</dbReference>
<proteinExistence type="inferred from homology"/>
<dbReference type="SUPFAM" id="SSF48264">
    <property type="entry name" value="Cytochrome P450"/>
    <property type="match status" value="1"/>
</dbReference>
<evidence type="ECO:0000256" key="1">
    <source>
        <dbReference type="ARBA" id="ARBA00001971"/>
    </source>
</evidence>
<dbReference type="RefSeq" id="WP_343985769.1">
    <property type="nucleotide sequence ID" value="NZ_BAAAJG010000026.1"/>
</dbReference>
<keyword evidence="5 8" id="KW-0560">Oxidoreductase</keyword>
<dbReference type="Proteomes" id="UP001597145">
    <property type="component" value="Unassembled WGS sequence"/>
</dbReference>
<evidence type="ECO:0000313" key="10">
    <source>
        <dbReference type="Proteomes" id="UP001597145"/>
    </source>
</evidence>
<keyword evidence="6 8" id="KW-0408">Iron</keyword>
<evidence type="ECO:0000256" key="5">
    <source>
        <dbReference type="ARBA" id="ARBA00023002"/>
    </source>
</evidence>
<dbReference type="Gene3D" id="1.10.630.10">
    <property type="entry name" value="Cytochrome P450"/>
    <property type="match status" value="1"/>
</dbReference>
<evidence type="ECO:0000256" key="3">
    <source>
        <dbReference type="ARBA" id="ARBA00022617"/>
    </source>
</evidence>
<evidence type="ECO:0000313" key="9">
    <source>
        <dbReference type="EMBL" id="MFD1533639.1"/>
    </source>
</evidence>
<dbReference type="InterPro" id="IPR036396">
    <property type="entry name" value="Cyt_P450_sf"/>
</dbReference>
<dbReference type="InterPro" id="IPR001128">
    <property type="entry name" value="Cyt_P450"/>
</dbReference>
<keyword evidence="3 8" id="KW-0349">Heme</keyword>
<comment type="caution">
    <text evidence="9">The sequence shown here is derived from an EMBL/GenBank/DDBJ whole genome shotgun (WGS) entry which is preliminary data.</text>
</comment>
<keyword evidence="10" id="KW-1185">Reference proteome</keyword>
<dbReference type="PANTHER" id="PTHR46696:SF5">
    <property type="entry name" value="CYTOCHROME P450 BJ-1"/>
    <property type="match status" value="1"/>
</dbReference>
<name>A0ABW4FU93_9PSEU</name>
<protein>
    <submittedName>
        <fullName evidence="9">Cytochrome P450</fullName>
    </submittedName>
</protein>
<gene>
    <name evidence="9" type="ORF">ACFSCY_29870</name>
</gene>
<accession>A0ABW4FU93</accession>
<dbReference type="PRINTS" id="PR00359">
    <property type="entry name" value="BP450"/>
</dbReference>
<evidence type="ECO:0000256" key="7">
    <source>
        <dbReference type="ARBA" id="ARBA00023033"/>
    </source>
</evidence>
<evidence type="ECO:0000256" key="2">
    <source>
        <dbReference type="ARBA" id="ARBA00010617"/>
    </source>
</evidence>
<keyword evidence="4 8" id="KW-0479">Metal-binding</keyword>
<sequence>MTMDTELPQLPFPRPNVLDIAPGYKPLRDRAPLVRVRTALGDDVWLATGYHICKQVFGDARLGRSHPDPGNAARVSASLMFGGPTGDFATEEQLHRTQRKVLTPAFSARRMRQLKDHVTELSASMLDELAQRRPPVDLHAHFSFPLPNTVICQLIGVPEPDRDSFRLWSGRFTSNDQADAAQAVGEMLGYTMGMVADRRKSPQDDLVSDLIAIAAAENLELLTDHEIADMALHLVFGGHESTVSRIDFGTLLLLRHPEQRKALVDDPSLVEQAVEEILRRSIPVDDLFPRYAREDFEIEGVTLRKGDCVLTSTSVANMDDRTFADPERFDIFRKPDASHASFGHGMHYCVGNALARIELQVVFSMLFQRFPTLELAVPFEELHIPIERRWIGGLDELPVTW</sequence>
<dbReference type="CDD" id="cd11031">
    <property type="entry name" value="Cyp158A-like"/>
    <property type="match status" value="1"/>
</dbReference>
<comment type="similarity">
    <text evidence="2 8">Belongs to the cytochrome P450 family.</text>
</comment>
<dbReference type="EMBL" id="JBHUCP010000025">
    <property type="protein sequence ID" value="MFD1533639.1"/>
    <property type="molecule type" value="Genomic_DNA"/>
</dbReference>
<evidence type="ECO:0000256" key="8">
    <source>
        <dbReference type="RuleBase" id="RU000461"/>
    </source>
</evidence>
<dbReference type="PROSITE" id="PS00086">
    <property type="entry name" value="CYTOCHROME_P450"/>
    <property type="match status" value="1"/>
</dbReference>
<dbReference type="InterPro" id="IPR002397">
    <property type="entry name" value="Cyt_P450_B"/>
</dbReference>
<reference evidence="10" key="1">
    <citation type="journal article" date="2019" name="Int. J. Syst. Evol. Microbiol.">
        <title>The Global Catalogue of Microorganisms (GCM) 10K type strain sequencing project: providing services to taxonomists for standard genome sequencing and annotation.</title>
        <authorList>
            <consortium name="The Broad Institute Genomics Platform"/>
            <consortium name="The Broad Institute Genome Sequencing Center for Infectious Disease"/>
            <person name="Wu L."/>
            <person name="Ma J."/>
        </authorList>
    </citation>
    <scope>NUCLEOTIDE SEQUENCE [LARGE SCALE GENOMIC DNA]</scope>
    <source>
        <strain evidence="10">JCM 12165</strain>
    </source>
</reference>
<evidence type="ECO:0000256" key="6">
    <source>
        <dbReference type="ARBA" id="ARBA00023004"/>
    </source>
</evidence>